<dbReference type="Proteomes" id="UP000076502">
    <property type="component" value="Unassembled WGS sequence"/>
</dbReference>
<evidence type="ECO:0000256" key="6">
    <source>
        <dbReference type="ARBA" id="ARBA00023125"/>
    </source>
</evidence>
<dbReference type="PANTHER" id="PTHR10071:SF281">
    <property type="entry name" value="BOX A-BINDING FACTOR-RELATED"/>
    <property type="match status" value="1"/>
</dbReference>
<feature type="compositionally biased region" description="Basic and acidic residues" evidence="10">
    <location>
        <begin position="1"/>
        <end position="17"/>
    </location>
</feature>
<name>A0A154NZP3_DUFNO</name>
<dbReference type="FunFam" id="3.30.50.10:FF:000032">
    <property type="entry name" value="Transcription factor GATA-3"/>
    <property type="match status" value="1"/>
</dbReference>
<dbReference type="SUPFAM" id="SSF57716">
    <property type="entry name" value="Glucocorticoid receptor-like (DNA-binding domain)"/>
    <property type="match status" value="2"/>
</dbReference>
<feature type="compositionally biased region" description="Low complexity" evidence="10">
    <location>
        <begin position="100"/>
        <end position="112"/>
    </location>
</feature>
<accession>A0A154NZP3</accession>
<keyword evidence="4" id="KW-0862">Zinc</keyword>
<keyword evidence="7" id="KW-0804">Transcription</keyword>
<sequence>MNESLVKREIKREWEDTRVEEDSDRTTGSASGTRTSIEEHQPVENSRTVITARRHVRTITTAGHITENVHETEPETGSNSPDANSMPDDLQIQPHHRHLQQQSVDQQHCQSQPRHYQEENQRDQGNHQASQHFVQISRATTDVQQQHQHRPGEQQRVVYVTSNGQEVKVEVPETVDSATLSVKESTRYETGDGPERTDVESMYVYATDGQQLRRESLAIASQMQDRRIQVHPSTGGQQRYSPRETGQSGGGGNGTTSRIYHHGSPVLVPSSEDYETGTSNVATSSSTSVSASGNTSVQLGSPAPPYSPPIDGIHGASSGQQQQHHLVPGYAEAVAAAAAAAVNIKGSSTYTTLETVAIPPSQAVQYATQYISAGETFQQAPTYTYAKSGDQVILAYQAAAQLGSRVAGVESPGNTYIKGDPTLASSIGVSRAVPLHYEQPPSPGSQVTLYGGGGGNGGGGGGGTSSYSYPKSTTSGEYWTTAGTPPPPTFESIPGYPNVTAISVNDGANMQLYSGGGYSVSAGTAGSPWPNLSIPDSDENFDGSMVPTETKECSSCGTPTPGWRRDETDHYYCNNCIYTKMHGVNRPIMRCGKPKQPVTPTGVRRTGVQCANCRTSNTTLWRRNNNGEPVCNACGLYYKLHNVNRPLSMKKEGIQTRKRKPKSHSGISGNLAGPSGMHKTEIKSSLLVDSLQLNVYGSGSSGNEETEERRPPVGTPTTVQLGHAHSPLALPTAAVLNRQTTLTVPPLEPIVSQSSGDLISVITSTTAVHVERT</sequence>
<feature type="region of interest" description="Disordered" evidence="10">
    <location>
        <begin position="696"/>
        <end position="718"/>
    </location>
</feature>
<keyword evidence="2" id="KW-0479">Metal-binding</keyword>
<evidence type="ECO:0000256" key="4">
    <source>
        <dbReference type="ARBA" id="ARBA00022833"/>
    </source>
</evidence>
<feature type="domain" description="GATA-type" evidence="11">
    <location>
        <begin position="604"/>
        <end position="657"/>
    </location>
</feature>
<evidence type="ECO:0000256" key="9">
    <source>
        <dbReference type="PROSITE-ProRule" id="PRU00094"/>
    </source>
</evidence>
<dbReference type="CDD" id="cd00202">
    <property type="entry name" value="ZnF_GATA"/>
    <property type="match status" value="1"/>
</dbReference>
<feature type="region of interest" description="Disordered" evidence="10">
    <location>
        <begin position="651"/>
        <end position="678"/>
    </location>
</feature>
<evidence type="ECO:0000256" key="8">
    <source>
        <dbReference type="ARBA" id="ARBA00023242"/>
    </source>
</evidence>
<dbReference type="SMART" id="SM00401">
    <property type="entry name" value="ZnF_GATA"/>
    <property type="match status" value="2"/>
</dbReference>
<dbReference type="PRINTS" id="PR00619">
    <property type="entry name" value="GATAZNFINGER"/>
</dbReference>
<keyword evidence="5" id="KW-0805">Transcription regulation</keyword>
<dbReference type="InterPro" id="IPR039355">
    <property type="entry name" value="Transcription_factor_GATA"/>
</dbReference>
<gene>
    <name evidence="12" type="ORF">WN55_08686</name>
</gene>
<dbReference type="Pfam" id="PF00320">
    <property type="entry name" value="GATA"/>
    <property type="match status" value="1"/>
</dbReference>
<organism evidence="12 13">
    <name type="scientific">Dufourea novaeangliae</name>
    <name type="common">Sweat bee</name>
    <dbReference type="NCBI Taxonomy" id="178035"/>
    <lineage>
        <taxon>Eukaryota</taxon>
        <taxon>Metazoa</taxon>
        <taxon>Ecdysozoa</taxon>
        <taxon>Arthropoda</taxon>
        <taxon>Hexapoda</taxon>
        <taxon>Insecta</taxon>
        <taxon>Pterygota</taxon>
        <taxon>Neoptera</taxon>
        <taxon>Endopterygota</taxon>
        <taxon>Hymenoptera</taxon>
        <taxon>Apocrita</taxon>
        <taxon>Aculeata</taxon>
        <taxon>Apoidea</taxon>
        <taxon>Anthophila</taxon>
        <taxon>Halictidae</taxon>
        <taxon>Rophitinae</taxon>
        <taxon>Dufourea</taxon>
    </lineage>
</organism>
<evidence type="ECO:0000256" key="1">
    <source>
        <dbReference type="ARBA" id="ARBA00004123"/>
    </source>
</evidence>
<feature type="compositionally biased region" description="Gly residues" evidence="10">
    <location>
        <begin position="450"/>
        <end position="464"/>
    </location>
</feature>
<dbReference type="PROSITE" id="PS50114">
    <property type="entry name" value="GATA_ZN_FINGER_2"/>
    <property type="match status" value="2"/>
</dbReference>
<dbReference type="GO" id="GO:0045944">
    <property type="term" value="P:positive regulation of transcription by RNA polymerase II"/>
    <property type="evidence" value="ECO:0007669"/>
    <property type="project" value="TreeGrafter"/>
</dbReference>
<feature type="compositionally biased region" description="Polar residues" evidence="10">
    <location>
        <begin position="231"/>
        <end position="240"/>
    </location>
</feature>
<dbReference type="InterPro" id="IPR000679">
    <property type="entry name" value="Znf_GATA"/>
</dbReference>
<dbReference type="GO" id="GO:0000981">
    <property type="term" value="F:DNA-binding transcription factor activity, RNA polymerase II-specific"/>
    <property type="evidence" value="ECO:0007669"/>
    <property type="project" value="TreeGrafter"/>
</dbReference>
<proteinExistence type="predicted"/>
<keyword evidence="13" id="KW-1185">Reference proteome</keyword>
<keyword evidence="3 9" id="KW-0863">Zinc-finger</keyword>
<dbReference type="PANTHER" id="PTHR10071">
    <property type="entry name" value="TRANSCRIPTION FACTOR GATA FAMILY MEMBER"/>
    <property type="match status" value="1"/>
</dbReference>
<keyword evidence="8" id="KW-0539">Nucleus</keyword>
<evidence type="ECO:0000256" key="7">
    <source>
        <dbReference type="ARBA" id="ARBA00023163"/>
    </source>
</evidence>
<dbReference type="AlphaFoldDB" id="A0A154NZP3"/>
<evidence type="ECO:0000256" key="2">
    <source>
        <dbReference type="ARBA" id="ARBA00022723"/>
    </source>
</evidence>
<dbReference type="PROSITE" id="PS00344">
    <property type="entry name" value="GATA_ZN_FINGER_1"/>
    <property type="match status" value="1"/>
</dbReference>
<reference evidence="12 13" key="1">
    <citation type="submission" date="2015-07" db="EMBL/GenBank/DDBJ databases">
        <title>The genome of Dufourea novaeangliae.</title>
        <authorList>
            <person name="Pan H."/>
            <person name="Kapheim K."/>
        </authorList>
    </citation>
    <scope>NUCLEOTIDE SEQUENCE [LARGE SCALE GENOMIC DNA]</scope>
    <source>
        <strain evidence="12">0120121106</strain>
        <tissue evidence="12">Whole body</tissue>
    </source>
</reference>
<dbReference type="EMBL" id="KQ434786">
    <property type="protein sequence ID" value="KZC05081.1"/>
    <property type="molecule type" value="Genomic_DNA"/>
</dbReference>
<comment type="subcellular location">
    <subcellularLocation>
        <location evidence="1">Nucleus</location>
    </subcellularLocation>
</comment>
<dbReference type="GO" id="GO:0005634">
    <property type="term" value="C:nucleus"/>
    <property type="evidence" value="ECO:0007669"/>
    <property type="project" value="UniProtKB-SubCell"/>
</dbReference>
<dbReference type="InterPro" id="IPR013088">
    <property type="entry name" value="Znf_NHR/GATA"/>
</dbReference>
<evidence type="ECO:0000313" key="12">
    <source>
        <dbReference type="EMBL" id="KZC05081.1"/>
    </source>
</evidence>
<protein>
    <submittedName>
        <fullName evidence="12">GATA-binding factor A</fullName>
    </submittedName>
</protein>
<evidence type="ECO:0000256" key="10">
    <source>
        <dbReference type="SAM" id="MobiDB-lite"/>
    </source>
</evidence>
<feature type="compositionally biased region" description="Basic and acidic residues" evidence="10">
    <location>
        <begin position="115"/>
        <end position="125"/>
    </location>
</feature>
<dbReference type="Gene3D" id="3.30.50.10">
    <property type="entry name" value="Erythroid Transcription Factor GATA-1, subunit A"/>
    <property type="match status" value="2"/>
</dbReference>
<feature type="compositionally biased region" description="Low complexity" evidence="10">
    <location>
        <begin position="276"/>
        <end position="296"/>
    </location>
</feature>
<feature type="region of interest" description="Disordered" evidence="10">
    <location>
        <begin position="224"/>
        <end position="317"/>
    </location>
</feature>
<feature type="region of interest" description="Disordered" evidence="10">
    <location>
        <begin position="439"/>
        <end position="469"/>
    </location>
</feature>
<dbReference type="STRING" id="178035.A0A154NZP3"/>
<dbReference type="OrthoDB" id="515401at2759"/>
<dbReference type="GO" id="GO:0000122">
    <property type="term" value="P:negative regulation of transcription by RNA polymerase II"/>
    <property type="evidence" value="ECO:0007669"/>
    <property type="project" value="TreeGrafter"/>
</dbReference>
<dbReference type="GO" id="GO:0000978">
    <property type="term" value="F:RNA polymerase II cis-regulatory region sequence-specific DNA binding"/>
    <property type="evidence" value="ECO:0007669"/>
    <property type="project" value="TreeGrafter"/>
</dbReference>
<evidence type="ECO:0000256" key="3">
    <source>
        <dbReference type="ARBA" id="ARBA00022771"/>
    </source>
</evidence>
<feature type="region of interest" description="Disordered" evidence="10">
    <location>
        <begin position="1"/>
        <end position="131"/>
    </location>
</feature>
<dbReference type="GO" id="GO:0008270">
    <property type="term" value="F:zinc ion binding"/>
    <property type="evidence" value="ECO:0007669"/>
    <property type="project" value="UniProtKB-KW"/>
</dbReference>
<feature type="compositionally biased region" description="Low complexity" evidence="10">
    <location>
        <begin position="26"/>
        <end position="35"/>
    </location>
</feature>
<evidence type="ECO:0000313" key="13">
    <source>
        <dbReference type="Proteomes" id="UP000076502"/>
    </source>
</evidence>
<evidence type="ECO:0000259" key="11">
    <source>
        <dbReference type="PROSITE" id="PS50114"/>
    </source>
</evidence>
<evidence type="ECO:0000256" key="5">
    <source>
        <dbReference type="ARBA" id="ARBA00023015"/>
    </source>
</evidence>
<feature type="domain" description="GATA-type" evidence="11">
    <location>
        <begin position="547"/>
        <end position="605"/>
    </location>
</feature>
<keyword evidence="6" id="KW-0238">DNA-binding</keyword>